<name>A0A9J7IW62_SPOLT</name>
<dbReference type="GeneID" id="111355662"/>
<dbReference type="KEGG" id="sliu:111355662"/>
<dbReference type="Gene3D" id="3.40.50.300">
    <property type="entry name" value="P-loop containing nucleotide triphosphate hydrolases"/>
    <property type="match status" value="1"/>
</dbReference>
<dbReference type="PANTHER" id="PTHR14690:SF9">
    <property type="entry name" value="GH08353P"/>
    <property type="match status" value="1"/>
</dbReference>
<dbReference type="GO" id="GO:0016887">
    <property type="term" value="F:ATP hydrolysis activity"/>
    <property type="evidence" value="ECO:0007669"/>
    <property type="project" value="InterPro"/>
</dbReference>
<organism evidence="4 5">
    <name type="scientific">Spodoptera litura</name>
    <name type="common">Asian cotton leafworm</name>
    <dbReference type="NCBI Taxonomy" id="69820"/>
    <lineage>
        <taxon>Eukaryota</taxon>
        <taxon>Metazoa</taxon>
        <taxon>Ecdysozoa</taxon>
        <taxon>Arthropoda</taxon>
        <taxon>Hexapoda</taxon>
        <taxon>Insecta</taxon>
        <taxon>Pterygota</taxon>
        <taxon>Neoptera</taxon>
        <taxon>Endopterygota</taxon>
        <taxon>Lepidoptera</taxon>
        <taxon>Glossata</taxon>
        <taxon>Ditrysia</taxon>
        <taxon>Noctuoidea</taxon>
        <taxon>Noctuidae</taxon>
        <taxon>Amphipyrinae</taxon>
        <taxon>Spodoptera</taxon>
    </lineage>
</organism>
<dbReference type="InterPro" id="IPR003959">
    <property type="entry name" value="ATPase_AAA_core"/>
</dbReference>
<proteinExistence type="predicted"/>
<gene>
    <name evidence="5" type="primary">LOC111355662</name>
</gene>
<feature type="compositionally biased region" description="Polar residues" evidence="1">
    <location>
        <begin position="95"/>
        <end position="104"/>
    </location>
</feature>
<feature type="domain" description="ATPase AAA-type core" evidence="2">
    <location>
        <begin position="807"/>
        <end position="925"/>
    </location>
</feature>
<dbReference type="Pfam" id="PF00004">
    <property type="entry name" value="AAA"/>
    <property type="match status" value="1"/>
</dbReference>
<keyword evidence="4" id="KW-1185">Reference proteome</keyword>
<feature type="domain" description="PiggyBac transposable element-derived protein" evidence="3">
    <location>
        <begin position="150"/>
        <end position="221"/>
    </location>
</feature>
<sequence>MAYRHTFTQENSYFGLQEALHDIINQDSDDDATYDVIMLPPDPDVVTDEEEGGEDNLYHNELPQDVPGNVEVVTHRRSCAVEDEWSTDDDEPLTTMASSSSQSAPKRRKVDGVPTWRKCVPVYSISRSITESAALEERCSKVSDILKDMTPVKVFEYLFDDEVLELITSQSTIYAGQNNRHDKSFSKEELRKFLGILILSGYHKLPSERSYWSLDDDLGVTKAHDPTLFEAVRRLSGVLGHYMVVFNQLIECCHQNLQVQKTVFIDNIIKALVSRILELKAELEKLEGSRFQFIGHGLIEVHHTVFDIDMTAIPMQEGRPEHIQEEFDKILARVKEMKEFVEEVEEEEIEEPQDTFAELWGVEIKEEEPVFKVKEVDLSIPEELRKTREYLALILAHERTRQVIKMMKKNRLRREMWVKELTGTLQPPARYEIRERSSQLICKGKDFLCRAYFKLKRQRIEDCKRDQLLGLNICDSPNLDTQRVNADKMLLNRSKLRTIYEKEWIKHRDKIKEDVLKYRQAKICDELRDQIREWFIQWFDAVRFFYDIPKEGPVAIFNGNVPSPEDWYEENEAQKLKNAANKKKSPQDLKFEKLDAIRQEKLLQQEELMKKKSEALLLKKMMKNPTMHPGYKFPVSKTMQNLKDVIDYYHQSWDIYDVWETNDVKEKYVHEIDVINAIMEVSLEVMPQVDADMRKELKQLKTALSEDYKTLEKDIPKDVTKPIKREKQKKKTRVELNSKINKMIEDLALQDLIVEYPRVKLEDFIGDPNFGGEDLRRKIVPTFPFNFEIRAYWWEKCREVSHGFHRILLVGPRSSGKTILVKVLASINDAVLFDLDPHKVQGNLQTAPFIKRLAKMVVACTKVLQPCVIHLKHVQKLFYIKSPPEDIDMNSVLIKKYFVQYLIKNIRKTDNVTIVGTCTEPWLAKSKGLLKWFPTVLLLPDNTYSPVVQILEDWVVKYGVIPANFNVTNLAYMLRGYTFGYLKHALERFMSGDRIIKIAAYGLTPMEVYDYILNDENAEEAEYDQYLKWYHEKTAPGMKEVKHLQEQLDFKAAFEKYVLKAKKEGKPHKAPGSASTSNTGTTD</sequence>
<dbReference type="AlphaFoldDB" id="A0A9J7IW62"/>
<dbReference type="InterPro" id="IPR029526">
    <property type="entry name" value="PGBD"/>
</dbReference>
<protein>
    <submittedName>
        <fullName evidence="5">IQ and AAA domain-containing protein 1-like</fullName>
    </submittedName>
</protein>
<feature type="region of interest" description="Disordered" evidence="1">
    <location>
        <begin position="83"/>
        <end position="108"/>
    </location>
</feature>
<reference evidence="5" key="1">
    <citation type="submission" date="2025-08" db="UniProtKB">
        <authorList>
            <consortium name="RefSeq"/>
        </authorList>
    </citation>
    <scope>IDENTIFICATION</scope>
    <source>
        <strain evidence="5">Ishihara</strain>
        <tissue evidence="5">Whole body</tissue>
    </source>
</reference>
<feature type="compositionally biased region" description="Acidic residues" evidence="1">
    <location>
        <begin position="83"/>
        <end position="92"/>
    </location>
</feature>
<dbReference type="Proteomes" id="UP000301870">
    <property type="component" value="Chromosome 21"/>
</dbReference>
<evidence type="ECO:0000256" key="1">
    <source>
        <dbReference type="SAM" id="MobiDB-lite"/>
    </source>
</evidence>
<feature type="compositionally biased region" description="Polar residues" evidence="1">
    <location>
        <begin position="1073"/>
        <end position="1083"/>
    </location>
</feature>
<dbReference type="InterPro" id="IPR027417">
    <property type="entry name" value="P-loop_NTPase"/>
</dbReference>
<dbReference type="Pfam" id="PF13843">
    <property type="entry name" value="DDE_Tnp_1_7"/>
    <property type="match status" value="1"/>
</dbReference>
<evidence type="ECO:0000313" key="4">
    <source>
        <dbReference type="Proteomes" id="UP000301870"/>
    </source>
</evidence>
<dbReference type="InterPro" id="IPR052267">
    <property type="entry name" value="N-DRC_Component"/>
</dbReference>
<dbReference type="SUPFAM" id="SSF52540">
    <property type="entry name" value="P-loop containing nucleoside triphosphate hydrolases"/>
    <property type="match status" value="1"/>
</dbReference>
<dbReference type="PANTHER" id="PTHR14690">
    <property type="entry name" value="IQ MOTIF CONTAINING WITH AAA DOMAIN 1"/>
    <property type="match status" value="1"/>
</dbReference>
<dbReference type="GO" id="GO:0005524">
    <property type="term" value="F:ATP binding"/>
    <property type="evidence" value="ECO:0007669"/>
    <property type="project" value="InterPro"/>
</dbReference>
<evidence type="ECO:0000313" key="5">
    <source>
        <dbReference type="RefSeq" id="XP_022825455.1"/>
    </source>
</evidence>
<dbReference type="RefSeq" id="XP_022825455.1">
    <property type="nucleotide sequence ID" value="XM_022969687.1"/>
</dbReference>
<accession>A0A9J7IW62</accession>
<evidence type="ECO:0000259" key="3">
    <source>
        <dbReference type="Pfam" id="PF13843"/>
    </source>
</evidence>
<feature type="region of interest" description="Disordered" evidence="1">
    <location>
        <begin position="1062"/>
        <end position="1083"/>
    </location>
</feature>
<dbReference type="OrthoDB" id="6616786at2759"/>
<evidence type="ECO:0000259" key="2">
    <source>
        <dbReference type="Pfam" id="PF00004"/>
    </source>
</evidence>